<organism evidence="1">
    <name type="scientific">uncultured Caudovirales phage</name>
    <dbReference type="NCBI Taxonomy" id="2100421"/>
    <lineage>
        <taxon>Viruses</taxon>
        <taxon>Duplodnaviria</taxon>
        <taxon>Heunggongvirae</taxon>
        <taxon>Uroviricota</taxon>
        <taxon>Caudoviricetes</taxon>
        <taxon>Peduoviridae</taxon>
        <taxon>Maltschvirus</taxon>
        <taxon>Maltschvirus maltsch</taxon>
    </lineage>
</organism>
<protein>
    <recommendedName>
        <fullName evidence="2">PD-(D/E)XK nuclease superfamily</fullName>
    </recommendedName>
</protein>
<name>A0A6J5LE83_9CAUD</name>
<accession>A0A6J5LE83</accession>
<dbReference type="Gene3D" id="3.90.320.10">
    <property type="match status" value="1"/>
</dbReference>
<dbReference type="InterPro" id="IPR011604">
    <property type="entry name" value="PDDEXK-like_dom_sf"/>
</dbReference>
<proteinExistence type="predicted"/>
<evidence type="ECO:0000313" key="1">
    <source>
        <dbReference type="EMBL" id="CAB4131200.1"/>
    </source>
</evidence>
<reference evidence="1" key="1">
    <citation type="submission" date="2020-04" db="EMBL/GenBank/DDBJ databases">
        <authorList>
            <person name="Chiriac C."/>
            <person name="Salcher M."/>
            <person name="Ghai R."/>
            <person name="Kavagutti S V."/>
        </authorList>
    </citation>
    <scope>NUCLEOTIDE SEQUENCE</scope>
</reference>
<evidence type="ECO:0008006" key="2">
    <source>
        <dbReference type="Google" id="ProtNLM"/>
    </source>
</evidence>
<gene>
    <name evidence="1" type="ORF">UFOVP129_58</name>
</gene>
<dbReference type="EMBL" id="LR796245">
    <property type="protein sequence ID" value="CAB4131200.1"/>
    <property type="molecule type" value="Genomic_DNA"/>
</dbReference>
<sequence>MIPKKPTVSQLIDLLNKPALIKWANKIGLQGVSLDDYNKKSTSNGSSIHLQIEKFLDYNVPFRDLQTQNNFVEFIKDKEIITIEKDIYHDLFFGRLDIKFKFNGNIYICDFKPKNNYSTIFFEQKLQLAMYKYADECDKVGIISYPDFTLQEVEFDFEVYKRIIDCLCNLYNLKLLV</sequence>